<protein>
    <submittedName>
        <fullName evidence="2">Putative membrane protein</fullName>
    </submittedName>
</protein>
<gene>
    <name evidence="2" type="ORF">I540_5939</name>
</gene>
<sequence>MIAWVIAGLLGMATGLRIGWVLVHKQSPVSTGMIVALGSLALVSALNWEPLTILVDSSLGWPNISVALSQAALTACAAGSCVMITSMSASRTAVANKRWARWQYLAATVIGGASLAVFFSRGRQPEMTPREFLKRDLGGFASGTAWLVPMLYIAVALSVVLWAGMAYSNRTRRGRALFLFTVGISLLVLAVLVVAGVAVAQSEYVTIGTAATLIGCAMAMVAVGSLLPTFETWLVARREMFVLAPLYKDLKKRQPDAAIGVRPRGPLAFQVADRMAYISDALFLEAMHAQGLDPESEGEGDIELGVEPVKLDVLPAAQAHAVVKWVLTEGDPEENFRARNGYTSLTDTPIANGFSRSLPSIAGWCVPNIVLEL</sequence>
<feature type="transmembrane region" description="Helical" evidence="1">
    <location>
        <begin position="30"/>
        <end position="48"/>
    </location>
</feature>
<feature type="transmembrane region" description="Helical" evidence="1">
    <location>
        <begin position="102"/>
        <end position="120"/>
    </location>
</feature>
<dbReference type="Proteomes" id="UP000023351">
    <property type="component" value="Unassembled WGS sequence"/>
</dbReference>
<name>X8DKG1_9MYCO</name>
<feature type="transmembrane region" description="Helical" evidence="1">
    <location>
        <begin position="68"/>
        <end position="90"/>
    </location>
</feature>
<keyword evidence="1" id="KW-0812">Transmembrane</keyword>
<feature type="transmembrane region" description="Helical" evidence="1">
    <location>
        <begin position="6"/>
        <end position="23"/>
    </location>
</feature>
<dbReference type="EMBL" id="JAOJ01000003">
    <property type="protein sequence ID" value="EUA68203.1"/>
    <property type="molecule type" value="Genomic_DNA"/>
</dbReference>
<proteinExistence type="predicted"/>
<comment type="caution">
    <text evidence="2">The sequence shown here is derived from an EMBL/GenBank/DDBJ whole genome shotgun (WGS) entry which is preliminary data.</text>
</comment>
<dbReference type="PATRIC" id="fig|1299321.3.peg.5743"/>
<organism evidence="2 3">
    <name type="scientific">Mycobacteroides abscessus subsp. bolletii 1513</name>
    <dbReference type="NCBI Taxonomy" id="1299321"/>
    <lineage>
        <taxon>Bacteria</taxon>
        <taxon>Bacillati</taxon>
        <taxon>Actinomycetota</taxon>
        <taxon>Actinomycetes</taxon>
        <taxon>Mycobacteriales</taxon>
        <taxon>Mycobacteriaceae</taxon>
        <taxon>Mycobacteroides</taxon>
        <taxon>Mycobacteroides abscessus</taxon>
    </lineage>
</organism>
<evidence type="ECO:0000313" key="3">
    <source>
        <dbReference type="Proteomes" id="UP000023351"/>
    </source>
</evidence>
<keyword evidence="1" id="KW-0472">Membrane</keyword>
<reference evidence="2 3" key="1">
    <citation type="submission" date="2013-12" db="EMBL/GenBank/DDBJ databases">
        <authorList>
            <person name="Zelazny A."/>
            <person name="Olivier K."/>
            <person name="Holland S."/>
            <person name="Lenaerts A."/>
            <person name="Ordway D."/>
            <person name="DeGroote M.A."/>
            <person name="Parker T."/>
            <person name="Sizemore C."/>
            <person name="Tallon L.J."/>
            <person name="Sadzewicz L.K."/>
            <person name="Sengamalay N."/>
            <person name="Fraser C.M."/>
            <person name="Hine E."/>
            <person name="Shefchek K.A."/>
            <person name="Das S.P."/>
            <person name="Tettelin H."/>
        </authorList>
    </citation>
    <scope>NUCLEOTIDE SEQUENCE [LARGE SCALE GENOMIC DNA]</scope>
    <source>
        <strain evidence="2 3">1513</strain>
    </source>
</reference>
<dbReference type="AlphaFoldDB" id="X8DKG1"/>
<evidence type="ECO:0000256" key="1">
    <source>
        <dbReference type="SAM" id="Phobius"/>
    </source>
</evidence>
<feature type="transmembrane region" description="Helical" evidence="1">
    <location>
        <begin position="176"/>
        <end position="198"/>
    </location>
</feature>
<evidence type="ECO:0000313" key="2">
    <source>
        <dbReference type="EMBL" id="EUA68203.1"/>
    </source>
</evidence>
<feature type="transmembrane region" description="Helical" evidence="1">
    <location>
        <begin position="140"/>
        <end position="164"/>
    </location>
</feature>
<accession>X8DKG1</accession>
<keyword evidence="1" id="KW-1133">Transmembrane helix</keyword>
<feature type="transmembrane region" description="Helical" evidence="1">
    <location>
        <begin position="204"/>
        <end position="230"/>
    </location>
</feature>